<dbReference type="CDD" id="cd17319">
    <property type="entry name" value="MFS_ExuT_GudP_like"/>
    <property type="match status" value="1"/>
</dbReference>
<proteinExistence type="predicted"/>
<dbReference type="InterPro" id="IPR020846">
    <property type="entry name" value="MFS_dom"/>
</dbReference>
<dbReference type="InterPro" id="IPR036259">
    <property type="entry name" value="MFS_trans_sf"/>
</dbReference>
<keyword evidence="8" id="KW-1185">Reference proteome</keyword>
<feature type="transmembrane region" description="Helical" evidence="5">
    <location>
        <begin position="381"/>
        <end position="399"/>
    </location>
</feature>
<dbReference type="GO" id="GO:0015134">
    <property type="term" value="F:hexuronate transmembrane transporter activity"/>
    <property type="evidence" value="ECO:0007669"/>
    <property type="project" value="TreeGrafter"/>
</dbReference>
<comment type="caution">
    <text evidence="7">The sequence shown here is derived from an EMBL/GenBank/DDBJ whole genome shotgun (WGS) entry which is preliminary data.</text>
</comment>
<dbReference type="Proteomes" id="UP000441389">
    <property type="component" value="Unassembled WGS sequence"/>
</dbReference>
<feature type="transmembrane region" description="Helical" evidence="5">
    <location>
        <begin position="352"/>
        <end position="375"/>
    </location>
</feature>
<name>A0A6I4J0T2_9SPHN</name>
<accession>A0A6I4J0T2</accession>
<dbReference type="InterPro" id="IPR011701">
    <property type="entry name" value="MFS"/>
</dbReference>
<dbReference type="SUPFAM" id="SSF103473">
    <property type="entry name" value="MFS general substrate transporter"/>
    <property type="match status" value="1"/>
</dbReference>
<evidence type="ECO:0000256" key="2">
    <source>
        <dbReference type="ARBA" id="ARBA00022692"/>
    </source>
</evidence>
<evidence type="ECO:0000259" key="6">
    <source>
        <dbReference type="PROSITE" id="PS50850"/>
    </source>
</evidence>
<keyword evidence="4 5" id="KW-0472">Membrane</keyword>
<dbReference type="PANTHER" id="PTHR11662:SF285">
    <property type="entry name" value="HEXURONATE TRANSPORTER"/>
    <property type="match status" value="1"/>
</dbReference>
<feature type="transmembrane region" description="Helical" evidence="5">
    <location>
        <begin position="172"/>
        <end position="190"/>
    </location>
</feature>
<feature type="transmembrane region" description="Helical" evidence="5">
    <location>
        <begin position="261"/>
        <end position="282"/>
    </location>
</feature>
<feature type="transmembrane region" description="Helical" evidence="5">
    <location>
        <begin position="81"/>
        <end position="100"/>
    </location>
</feature>
<dbReference type="PROSITE" id="PS50850">
    <property type="entry name" value="MFS"/>
    <property type="match status" value="1"/>
</dbReference>
<reference evidence="7 8" key="1">
    <citation type="submission" date="2019-12" db="EMBL/GenBank/DDBJ databases">
        <authorList>
            <person name="Huq M.A."/>
        </authorList>
    </citation>
    <scope>NUCLEOTIDE SEQUENCE [LARGE SCALE GENOMIC DNA]</scope>
    <source>
        <strain evidence="7 8">MAH-20</strain>
    </source>
</reference>
<feature type="transmembrane region" description="Helical" evidence="5">
    <location>
        <begin position="315"/>
        <end position="340"/>
    </location>
</feature>
<evidence type="ECO:0000256" key="5">
    <source>
        <dbReference type="SAM" id="Phobius"/>
    </source>
</evidence>
<dbReference type="InterPro" id="IPR050382">
    <property type="entry name" value="MFS_Na/Anion_cotransporter"/>
</dbReference>
<protein>
    <submittedName>
        <fullName evidence="7">MFS transporter</fullName>
    </submittedName>
</protein>
<feature type="transmembrane region" description="Helical" evidence="5">
    <location>
        <begin position="220"/>
        <end position="241"/>
    </location>
</feature>
<evidence type="ECO:0000256" key="3">
    <source>
        <dbReference type="ARBA" id="ARBA00022989"/>
    </source>
</evidence>
<comment type="subcellular location">
    <subcellularLocation>
        <location evidence="1">Membrane</location>
        <topology evidence="1">Multi-pass membrane protein</topology>
    </subcellularLocation>
</comment>
<feature type="transmembrane region" description="Helical" evidence="5">
    <location>
        <begin position="55"/>
        <end position="74"/>
    </location>
</feature>
<sequence length="421" mass="44394">MADALVTFSRGRRNLLFVLALSATILNLVDRQIISVLKPEMAHELGWSDNDYGTLAAWFQGAAAVAFLFTGWIVDRLGVKWANPVGVALWSLAAMAHAIARTFGQFVLCRVALGATEAMGTPAAIKTIAAIFPPAQRSNGYGLLNAIGSLGAIVTPLLIPFVALAWGWHGAFLLGGVLGLVWSVLWLVAVRGVRFGGDHDAPGDVPATKRGPSILTERRSWAIAIAKFLSDATWWLMLFWMPDFFHRSFGLSGVALGPPLAIAYSCAAVGAVLAGTITTRMIAAGHDLARVRKGALLVAALFATPLPFADLAHDYWLAVALLGLVMAAHQAFSSSLFTLIADVSPPEKVGRVTSFGAFAGNIGGMVIAKVAGLVLAAKLGYLPLFLFAGFSYLLAYGAIQLLMPRLPLEGVGSKGPPQGAH</sequence>
<evidence type="ECO:0000313" key="8">
    <source>
        <dbReference type="Proteomes" id="UP000441389"/>
    </source>
</evidence>
<feature type="domain" description="Major facilitator superfamily (MFS) profile" evidence="6">
    <location>
        <begin position="16"/>
        <end position="407"/>
    </location>
</feature>
<dbReference type="EMBL" id="WQMS01000006">
    <property type="protein sequence ID" value="MVO77211.1"/>
    <property type="molecule type" value="Genomic_DNA"/>
</dbReference>
<keyword evidence="2 5" id="KW-0812">Transmembrane</keyword>
<organism evidence="7 8">
    <name type="scientific">Sphingomonas horti</name>
    <dbReference type="NCBI Taxonomy" id="2682842"/>
    <lineage>
        <taxon>Bacteria</taxon>
        <taxon>Pseudomonadati</taxon>
        <taxon>Pseudomonadota</taxon>
        <taxon>Alphaproteobacteria</taxon>
        <taxon>Sphingomonadales</taxon>
        <taxon>Sphingomonadaceae</taxon>
        <taxon>Sphingomonas</taxon>
    </lineage>
</organism>
<keyword evidence="3 5" id="KW-1133">Transmembrane helix</keyword>
<evidence type="ECO:0000256" key="1">
    <source>
        <dbReference type="ARBA" id="ARBA00004141"/>
    </source>
</evidence>
<dbReference type="Pfam" id="PF07690">
    <property type="entry name" value="MFS_1"/>
    <property type="match status" value="1"/>
</dbReference>
<dbReference type="AlphaFoldDB" id="A0A6I4J0T2"/>
<feature type="transmembrane region" description="Helical" evidence="5">
    <location>
        <begin position="112"/>
        <end position="132"/>
    </location>
</feature>
<gene>
    <name evidence="7" type="ORF">GON01_04560</name>
</gene>
<evidence type="ECO:0000256" key="4">
    <source>
        <dbReference type="ARBA" id="ARBA00023136"/>
    </source>
</evidence>
<feature type="transmembrane region" description="Helical" evidence="5">
    <location>
        <begin position="144"/>
        <end position="166"/>
    </location>
</feature>
<dbReference type="PANTHER" id="PTHR11662">
    <property type="entry name" value="SOLUTE CARRIER FAMILY 17"/>
    <property type="match status" value="1"/>
</dbReference>
<dbReference type="RefSeq" id="WP_157026181.1">
    <property type="nucleotide sequence ID" value="NZ_WQMS01000006.1"/>
</dbReference>
<evidence type="ECO:0000313" key="7">
    <source>
        <dbReference type="EMBL" id="MVO77211.1"/>
    </source>
</evidence>
<dbReference type="Gene3D" id="1.20.1250.20">
    <property type="entry name" value="MFS general substrate transporter like domains"/>
    <property type="match status" value="2"/>
</dbReference>
<dbReference type="GO" id="GO:0016020">
    <property type="term" value="C:membrane"/>
    <property type="evidence" value="ECO:0007669"/>
    <property type="project" value="UniProtKB-SubCell"/>
</dbReference>